<dbReference type="InterPro" id="IPR032640">
    <property type="entry name" value="AMPK1_CBM"/>
</dbReference>
<dbReference type="GO" id="GO:0005737">
    <property type="term" value="C:cytoplasm"/>
    <property type="evidence" value="ECO:0007669"/>
    <property type="project" value="UniProtKB-SubCell"/>
</dbReference>
<feature type="compositionally biased region" description="Basic residues" evidence="4">
    <location>
        <begin position="43"/>
        <end position="54"/>
    </location>
</feature>
<dbReference type="Gene3D" id="6.20.250.60">
    <property type="match status" value="1"/>
</dbReference>
<dbReference type="InterPro" id="IPR006828">
    <property type="entry name" value="ASC_dom"/>
</dbReference>
<dbReference type="GO" id="GO:0031588">
    <property type="term" value="C:nucleotide-activated protein kinase complex"/>
    <property type="evidence" value="ECO:0007669"/>
    <property type="project" value="TreeGrafter"/>
</dbReference>
<dbReference type="SMART" id="SM01010">
    <property type="entry name" value="AMPKBI"/>
    <property type="match status" value="1"/>
</dbReference>
<reference evidence="6" key="1">
    <citation type="submission" date="2022-06" db="EMBL/GenBank/DDBJ databases">
        <title>Complete genome sequences of two strains of the flax pathogen Septoria linicola.</title>
        <authorList>
            <person name="Lapalu N."/>
            <person name="Simon A."/>
            <person name="Demenou B."/>
            <person name="Paumier D."/>
            <person name="Guillot M.-P."/>
            <person name="Gout L."/>
            <person name="Valade R."/>
        </authorList>
    </citation>
    <scope>NUCLEOTIDE SEQUENCE</scope>
    <source>
        <strain evidence="6">SE15195</strain>
    </source>
</reference>
<feature type="compositionally biased region" description="Low complexity" evidence="4">
    <location>
        <begin position="424"/>
        <end position="433"/>
    </location>
</feature>
<dbReference type="SUPFAM" id="SSF160219">
    <property type="entry name" value="AMPKBI-like"/>
    <property type="match status" value="1"/>
</dbReference>
<name>A0A9Q9EJQ6_9PEZI</name>
<organism evidence="6 7">
    <name type="scientific">Septoria linicola</name>
    <dbReference type="NCBI Taxonomy" id="215465"/>
    <lineage>
        <taxon>Eukaryota</taxon>
        <taxon>Fungi</taxon>
        <taxon>Dikarya</taxon>
        <taxon>Ascomycota</taxon>
        <taxon>Pezizomycotina</taxon>
        <taxon>Dothideomycetes</taxon>
        <taxon>Dothideomycetidae</taxon>
        <taxon>Mycosphaerellales</taxon>
        <taxon>Mycosphaerellaceae</taxon>
        <taxon>Septoria</taxon>
    </lineage>
</organism>
<dbReference type="Proteomes" id="UP001056384">
    <property type="component" value="Chromosome 3"/>
</dbReference>
<keyword evidence="3" id="KW-0963">Cytoplasm</keyword>
<evidence type="ECO:0000259" key="5">
    <source>
        <dbReference type="SMART" id="SM01010"/>
    </source>
</evidence>
<keyword evidence="7" id="KW-1185">Reference proteome</keyword>
<gene>
    <name evidence="6" type="ORF">Slin15195_G049220</name>
</gene>
<dbReference type="EMBL" id="CP099420">
    <property type="protein sequence ID" value="USW51603.1"/>
    <property type="molecule type" value="Genomic_DNA"/>
</dbReference>
<comment type="similarity">
    <text evidence="2">Belongs to the 5'-AMP-activated protein kinase beta subunit family.</text>
</comment>
<feature type="region of interest" description="Disordered" evidence="4">
    <location>
        <begin position="1"/>
        <end position="195"/>
    </location>
</feature>
<protein>
    <submittedName>
        <fullName evidence="6">SNF1 protein kinase subunit beta-2/beta-3</fullName>
    </submittedName>
</protein>
<dbReference type="InterPro" id="IPR013783">
    <property type="entry name" value="Ig-like_fold"/>
</dbReference>
<feature type="region of interest" description="Disordered" evidence="4">
    <location>
        <begin position="361"/>
        <end position="465"/>
    </location>
</feature>
<dbReference type="Pfam" id="PF04739">
    <property type="entry name" value="AMPKBI"/>
    <property type="match status" value="1"/>
</dbReference>
<dbReference type="Pfam" id="PF16561">
    <property type="entry name" value="AMPK1_CBM"/>
    <property type="match status" value="1"/>
</dbReference>
<dbReference type="InterPro" id="IPR050827">
    <property type="entry name" value="CRP1_MDG1_kinase"/>
</dbReference>
<dbReference type="InterPro" id="IPR014756">
    <property type="entry name" value="Ig_E-set"/>
</dbReference>
<feature type="compositionally biased region" description="Low complexity" evidence="4">
    <location>
        <begin position="137"/>
        <end position="171"/>
    </location>
</feature>
<evidence type="ECO:0000313" key="6">
    <source>
        <dbReference type="EMBL" id="USW51603.1"/>
    </source>
</evidence>
<feature type="compositionally biased region" description="Polar residues" evidence="4">
    <location>
        <begin position="84"/>
        <end position="93"/>
    </location>
</feature>
<feature type="compositionally biased region" description="Polar residues" evidence="4">
    <location>
        <begin position="411"/>
        <end position="423"/>
    </location>
</feature>
<dbReference type="PANTHER" id="PTHR10343">
    <property type="entry name" value="5'-AMP-ACTIVATED PROTEIN KINASE , BETA SUBUNIT"/>
    <property type="match status" value="1"/>
</dbReference>
<dbReference type="CDD" id="cd02859">
    <property type="entry name" value="E_set_AMPKbeta_like_N"/>
    <property type="match status" value="1"/>
</dbReference>
<dbReference type="InterPro" id="IPR037256">
    <property type="entry name" value="ASC_dom_sf"/>
</dbReference>
<accession>A0A9Q9EJQ6</accession>
<evidence type="ECO:0000313" key="7">
    <source>
        <dbReference type="Proteomes" id="UP001056384"/>
    </source>
</evidence>
<dbReference type="Gene3D" id="2.60.40.10">
    <property type="entry name" value="Immunoglobulins"/>
    <property type="match status" value="1"/>
</dbReference>
<keyword evidence="6" id="KW-0418">Kinase</keyword>
<dbReference type="AlphaFoldDB" id="A0A9Q9EJQ6"/>
<feature type="compositionally biased region" description="Low complexity" evidence="4">
    <location>
        <begin position="56"/>
        <end position="78"/>
    </location>
</feature>
<dbReference type="SUPFAM" id="SSF81296">
    <property type="entry name" value="E set domains"/>
    <property type="match status" value="1"/>
</dbReference>
<feature type="domain" description="Association with the SNF1 complex (ASC)" evidence="5">
    <location>
        <begin position="461"/>
        <end position="570"/>
    </location>
</feature>
<dbReference type="GO" id="GO:0007165">
    <property type="term" value="P:signal transduction"/>
    <property type="evidence" value="ECO:0007669"/>
    <property type="project" value="TreeGrafter"/>
</dbReference>
<feature type="compositionally biased region" description="Low complexity" evidence="4">
    <location>
        <begin position="16"/>
        <end position="26"/>
    </location>
</feature>
<dbReference type="GO" id="GO:0016301">
    <property type="term" value="F:kinase activity"/>
    <property type="evidence" value="ECO:0007669"/>
    <property type="project" value="UniProtKB-KW"/>
</dbReference>
<evidence type="ECO:0000256" key="4">
    <source>
        <dbReference type="SAM" id="MobiDB-lite"/>
    </source>
</evidence>
<proteinExistence type="inferred from homology"/>
<evidence type="ECO:0000256" key="2">
    <source>
        <dbReference type="ARBA" id="ARBA00010926"/>
    </source>
</evidence>
<dbReference type="GO" id="GO:0019901">
    <property type="term" value="F:protein kinase binding"/>
    <property type="evidence" value="ECO:0007669"/>
    <property type="project" value="TreeGrafter"/>
</dbReference>
<keyword evidence="6" id="KW-0808">Transferase</keyword>
<evidence type="ECO:0000256" key="3">
    <source>
        <dbReference type="ARBA" id="ARBA00022490"/>
    </source>
</evidence>
<dbReference type="GO" id="GO:0005634">
    <property type="term" value="C:nucleus"/>
    <property type="evidence" value="ECO:0007669"/>
    <property type="project" value="TreeGrafter"/>
</dbReference>
<evidence type="ECO:0000256" key="1">
    <source>
        <dbReference type="ARBA" id="ARBA00004496"/>
    </source>
</evidence>
<dbReference type="FunFam" id="2.60.40.10:FF:000562">
    <property type="entry name" value="Snf1 kinase complex beta-subunit Gal83"/>
    <property type="match status" value="1"/>
</dbReference>
<dbReference type="PANTHER" id="PTHR10343:SF84">
    <property type="entry name" value="5'-AMP-ACTIVATED PROTEIN KINASE SUBUNIT BETA-1"/>
    <property type="match status" value="1"/>
</dbReference>
<comment type="subcellular location">
    <subcellularLocation>
        <location evidence="1">Cytoplasm</location>
    </subcellularLocation>
</comment>
<sequence length="574" mass="61382">MGNSDSKPDQAASPNSQSGQQQQQQQHQHRGQHGERREGTASKAHRSSSKRVKRATTGSSLPTELLTSSSSASPSTSTHVAHGTTISASPQRSHTTHAHARTRSSTTSDISAMGQADSKPRPPSRADALPIHPSPSPSRKTTTTTPPPSAQEVSAESSSEAQPVAVPQPQQNGVDNGVHHDYIPTGYAESPYGLPPTDYSRPPRLPLPIEEEVHTPGSPIISPQDVTAIKDDDIEGGAIPRIASVRSATTADDDDVGDHDAFDTSGLNNSQLKVPVKLAWTGPGEKIFVTGTFCNWEKKIKLPRNKDGSPGFSANVYLPPGTHHVKFLVDGEMITSHELPTTVDWTNILVNYIEVVAPLLSDDKQPPEPAKPIDIPGTALTAGQATGSEEAAARPLADQTQPPETEADLPSTLQPTDGSTEQQPAEATASIPIPATPTPRQTEPQPVPEDKSKPAPAPATPKVPRAKYTNSIPEFLIDLDNYSNPEDEKYQRAQRVTNTLPQPPSLPMFLNKSILNGATPHKDDASVLIMPNHTVLNHLATSSIRSGVLATSGTTRYKRKFLTTIMYKPISDDA</sequence>